<dbReference type="PANTHER" id="PTHR34131">
    <property type="entry name" value="(RAP ANNOTATION RELEASE2) GALACTOSE-BINDING LIKE DOMAIN CONTAINING PROTEIN"/>
    <property type="match status" value="1"/>
</dbReference>
<dbReference type="InterPro" id="IPR018971">
    <property type="entry name" value="DUF1997"/>
</dbReference>
<evidence type="ECO:0000313" key="3">
    <source>
        <dbReference type="Proteomes" id="UP000237105"/>
    </source>
</evidence>
<name>A0A2P5DI78_PARAD</name>
<dbReference type="AlphaFoldDB" id="A0A2P5DI78"/>
<feature type="region of interest" description="Disordered" evidence="1">
    <location>
        <begin position="37"/>
        <end position="57"/>
    </location>
</feature>
<dbReference type="STRING" id="3476.A0A2P5DI78"/>
<dbReference type="EMBL" id="JXTB01000036">
    <property type="protein sequence ID" value="PON72996.1"/>
    <property type="molecule type" value="Genomic_DNA"/>
</dbReference>
<proteinExistence type="predicted"/>
<feature type="compositionally biased region" description="Polar residues" evidence="1">
    <location>
        <begin position="38"/>
        <end position="53"/>
    </location>
</feature>
<evidence type="ECO:0000313" key="2">
    <source>
        <dbReference type="EMBL" id="PON72996.1"/>
    </source>
</evidence>
<sequence length="239" mass="27077">MILTTKWHGRGHGCASFSSSAIPLFKPRKKIGVVKVGNESQSESVSEPQTKKANLSAARKERIQLPTYGTNKFHISEFLSHPSAIETLLNTNALKSFQCLGTNTYRCTLHRVRLLNFEAGPVLDLRVTPTNEDCTVEMLSCKFEGSKIMEHQNDHFSALMRNHMTWDTNDSESFLEVDVTLNLILEIYTHPFTMMPVSAVERPGNLMLQALLDRLVPLLLQQLLQDYAKWVHQQLDLVP</sequence>
<accession>A0A2P5DI78</accession>
<comment type="caution">
    <text evidence="2">The sequence shown here is derived from an EMBL/GenBank/DDBJ whole genome shotgun (WGS) entry which is preliminary data.</text>
</comment>
<dbReference type="PANTHER" id="PTHR34131:SF2">
    <property type="entry name" value="FAMILY PROTEIN, PUTATIVE (DUF1997)-RELATED"/>
    <property type="match status" value="1"/>
</dbReference>
<keyword evidence="3" id="KW-1185">Reference proteome</keyword>
<reference evidence="3" key="1">
    <citation type="submission" date="2016-06" db="EMBL/GenBank/DDBJ databases">
        <title>Parallel loss of symbiosis genes in relatives of nitrogen-fixing non-legume Parasponia.</title>
        <authorList>
            <person name="Van Velzen R."/>
            <person name="Holmer R."/>
            <person name="Bu F."/>
            <person name="Rutten L."/>
            <person name="Van Zeijl A."/>
            <person name="Liu W."/>
            <person name="Santuari L."/>
            <person name="Cao Q."/>
            <person name="Sharma T."/>
            <person name="Shen D."/>
            <person name="Roswanjaya Y."/>
            <person name="Wardhani T."/>
            <person name="Kalhor M.S."/>
            <person name="Jansen J."/>
            <person name="Van den Hoogen J."/>
            <person name="Gungor B."/>
            <person name="Hartog M."/>
            <person name="Hontelez J."/>
            <person name="Verver J."/>
            <person name="Yang W.-C."/>
            <person name="Schijlen E."/>
            <person name="Repin R."/>
            <person name="Schilthuizen M."/>
            <person name="Schranz E."/>
            <person name="Heidstra R."/>
            <person name="Miyata K."/>
            <person name="Fedorova E."/>
            <person name="Kohlen W."/>
            <person name="Bisseling T."/>
            <person name="Smit S."/>
            <person name="Geurts R."/>
        </authorList>
    </citation>
    <scope>NUCLEOTIDE SEQUENCE [LARGE SCALE GENOMIC DNA]</scope>
    <source>
        <strain evidence="3">cv. WU1-14</strain>
    </source>
</reference>
<organism evidence="2 3">
    <name type="scientific">Parasponia andersonii</name>
    <name type="common">Sponia andersonii</name>
    <dbReference type="NCBI Taxonomy" id="3476"/>
    <lineage>
        <taxon>Eukaryota</taxon>
        <taxon>Viridiplantae</taxon>
        <taxon>Streptophyta</taxon>
        <taxon>Embryophyta</taxon>
        <taxon>Tracheophyta</taxon>
        <taxon>Spermatophyta</taxon>
        <taxon>Magnoliopsida</taxon>
        <taxon>eudicotyledons</taxon>
        <taxon>Gunneridae</taxon>
        <taxon>Pentapetalae</taxon>
        <taxon>rosids</taxon>
        <taxon>fabids</taxon>
        <taxon>Rosales</taxon>
        <taxon>Cannabaceae</taxon>
        <taxon>Parasponia</taxon>
    </lineage>
</organism>
<dbReference type="OrthoDB" id="1933789at2759"/>
<dbReference type="Pfam" id="PF09366">
    <property type="entry name" value="DUF1997"/>
    <property type="match status" value="1"/>
</dbReference>
<dbReference type="Proteomes" id="UP000237105">
    <property type="component" value="Unassembled WGS sequence"/>
</dbReference>
<protein>
    <submittedName>
        <fullName evidence="2">Uncharacterized protein</fullName>
    </submittedName>
</protein>
<evidence type="ECO:0000256" key="1">
    <source>
        <dbReference type="SAM" id="MobiDB-lite"/>
    </source>
</evidence>
<gene>
    <name evidence="2" type="ORF">PanWU01x14_061460</name>
</gene>